<evidence type="ECO:0000256" key="5">
    <source>
        <dbReference type="ARBA" id="ARBA00023002"/>
    </source>
</evidence>
<keyword evidence="6" id="KW-0503">Monooxygenase</keyword>
<sequence>MKLPPLKIGDLIADVPIIQGGMGVGISRSSLASAVANCGGVGTISGVQIGFDEPDFETNTFNANIRALNKHIKRAKESSKRGIIAVNFMVAMNDYDKYVKNAVEAGVDLIVSGAGLPTALPKIVEGSSVKIAPVVSSPKAAAVICKMWDKHHGRIPDLIVVEGPEAGGHLGFKKEEVGNGEQEKLENILVGVLEAIKPFEEKHKVKIPVVCGGGVFYGKDIAKYIKLGASGVQMATRFIATEECDADIKYKNMYVNCEEGDIKIVKSPVGMPGRAISNRFVDENKGNVTIDKCYNCLKPCNPKSTPYCISKALINAVKGNIDEALLFTGAKSYKIDKIVKVKDLINELVSDAEKEF</sequence>
<evidence type="ECO:0000313" key="6">
    <source>
        <dbReference type="EMBL" id="URZ13715.1"/>
    </source>
</evidence>
<keyword evidence="3" id="KW-0285">Flavoprotein</keyword>
<reference evidence="6 7" key="1">
    <citation type="submission" date="2022-04" db="EMBL/GenBank/DDBJ databases">
        <title>Genome sequence of C. roseum typestrain.</title>
        <authorList>
            <person name="Poehlein A."/>
            <person name="Schoch T."/>
            <person name="Duerre P."/>
            <person name="Daniel R."/>
        </authorList>
    </citation>
    <scope>NUCLEOTIDE SEQUENCE [LARGE SCALE GENOMIC DNA]</scope>
    <source>
        <strain evidence="6 7">DSM 7320</strain>
    </source>
</reference>
<keyword evidence="5 6" id="KW-0560">Oxidoreductase</keyword>
<dbReference type="RefSeq" id="WP_077833638.1">
    <property type="nucleotide sequence ID" value="NZ_CP096983.1"/>
</dbReference>
<keyword evidence="4" id="KW-0288">FMN</keyword>
<evidence type="ECO:0000256" key="4">
    <source>
        <dbReference type="ARBA" id="ARBA00022643"/>
    </source>
</evidence>
<evidence type="ECO:0000256" key="2">
    <source>
        <dbReference type="ARBA" id="ARBA00013457"/>
    </source>
</evidence>
<evidence type="ECO:0000256" key="1">
    <source>
        <dbReference type="ARBA" id="ARBA00003535"/>
    </source>
</evidence>
<dbReference type="CDD" id="cd04730">
    <property type="entry name" value="NPD_like"/>
    <property type="match status" value="1"/>
</dbReference>
<dbReference type="PANTHER" id="PTHR32332">
    <property type="entry name" value="2-NITROPROPANE DIOXYGENASE"/>
    <property type="match status" value="1"/>
</dbReference>
<dbReference type="AlphaFoldDB" id="A0A1S8MA48"/>
<dbReference type="GO" id="GO:0018580">
    <property type="term" value="F:nitronate monooxygenase activity"/>
    <property type="evidence" value="ECO:0007669"/>
    <property type="project" value="InterPro"/>
</dbReference>
<dbReference type="InterPro" id="IPR004136">
    <property type="entry name" value="NMO"/>
</dbReference>
<dbReference type="PANTHER" id="PTHR32332:SF18">
    <property type="entry name" value="2-NITROPROPANE DIOXYGENASE"/>
    <property type="match status" value="1"/>
</dbReference>
<name>A0A1S8MA48_9CLOT</name>
<evidence type="ECO:0000313" key="7">
    <source>
        <dbReference type="Proteomes" id="UP000190951"/>
    </source>
</evidence>
<dbReference type="SUPFAM" id="SSF51412">
    <property type="entry name" value="Inosine monophosphate dehydrogenase (IMPDH)"/>
    <property type="match status" value="1"/>
</dbReference>
<dbReference type="Gene3D" id="3.20.20.70">
    <property type="entry name" value="Aldolase class I"/>
    <property type="match status" value="1"/>
</dbReference>
<keyword evidence="7" id="KW-1185">Reference proteome</keyword>
<proteinExistence type="predicted"/>
<dbReference type="Pfam" id="PF03060">
    <property type="entry name" value="NMO"/>
    <property type="match status" value="1"/>
</dbReference>
<dbReference type="EMBL" id="CP096983">
    <property type="protein sequence ID" value="URZ13715.1"/>
    <property type="molecule type" value="Genomic_DNA"/>
</dbReference>
<evidence type="ECO:0000256" key="3">
    <source>
        <dbReference type="ARBA" id="ARBA00022630"/>
    </source>
</evidence>
<dbReference type="InterPro" id="IPR013785">
    <property type="entry name" value="Aldolase_TIM"/>
</dbReference>
<gene>
    <name evidence="6" type="primary">nmoA</name>
    <name evidence="6" type="ORF">CROST_044810</name>
</gene>
<dbReference type="STRING" id="84029.CROST_21740"/>
<comment type="function">
    <text evidence="1">Nitronate monooxygenase that uses molecular oxygen to catalyze the oxidative denitrification of alkyl nitronates. Acts on propionate 3-nitronate (P3N), the presumed physiological substrate. Probably functions in the detoxification of P3N, a metabolic poison produced by plants and fungi as a defense mechanism.</text>
</comment>
<organism evidence="6 7">
    <name type="scientific">Clostridium felsineum</name>
    <dbReference type="NCBI Taxonomy" id="36839"/>
    <lineage>
        <taxon>Bacteria</taxon>
        <taxon>Bacillati</taxon>
        <taxon>Bacillota</taxon>
        <taxon>Clostridia</taxon>
        <taxon>Eubacteriales</taxon>
        <taxon>Clostridiaceae</taxon>
        <taxon>Clostridium</taxon>
    </lineage>
</organism>
<dbReference type="KEGG" id="crw:CROST_044810"/>
<protein>
    <recommendedName>
        <fullName evidence="2">Probable nitronate monooxygenase</fullName>
    </recommendedName>
</protein>
<accession>A0A1S8MA48</accession>
<dbReference type="Proteomes" id="UP000190951">
    <property type="component" value="Chromosome"/>
</dbReference>